<evidence type="ECO:0000313" key="2">
    <source>
        <dbReference type="EMBL" id="TKA23454.1"/>
    </source>
</evidence>
<gene>
    <name evidence="2" type="ORF">B0A50_07481</name>
</gene>
<reference evidence="2 3" key="1">
    <citation type="submission" date="2017-03" db="EMBL/GenBank/DDBJ databases">
        <title>Genomes of endolithic fungi from Antarctica.</title>
        <authorList>
            <person name="Coleine C."/>
            <person name="Masonjones S."/>
            <person name="Stajich J.E."/>
        </authorList>
    </citation>
    <scope>NUCLEOTIDE SEQUENCE [LARGE SCALE GENOMIC DNA]</scope>
    <source>
        <strain evidence="2 3">CCFEE 6315</strain>
    </source>
</reference>
<organism evidence="2 3">
    <name type="scientific">Salinomyces thailandicus</name>
    <dbReference type="NCBI Taxonomy" id="706561"/>
    <lineage>
        <taxon>Eukaryota</taxon>
        <taxon>Fungi</taxon>
        <taxon>Dikarya</taxon>
        <taxon>Ascomycota</taxon>
        <taxon>Pezizomycotina</taxon>
        <taxon>Dothideomycetes</taxon>
        <taxon>Dothideomycetidae</taxon>
        <taxon>Mycosphaerellales</taxon>
        <taxon>Teratosphaeriaceae</taxon>
        <taxon>Salinomyces</taxon>
    </lineage>
</organism>
<proteinExistence type="predicted"/>
<keyword evidence="3" id="KW-1185">Reference proteome</keyword>
<dbReference type="OrthoDB" id="3993201at2759"/>
<comment type="caution">
    <text evidence="2">The sequence shown here is derived from an EMBL/GenBank/DDBJ whole genome shotgun (WGS) entry which is preliminary data.</text>
</comment>
<dbReference type="Proteomes" id="UP000308549">
    <property type="component" value="Unassembled WGS sequence"/>
</dbReference>
<feature type="region of interest" description="Disordered" evidence="1">
    <location>
        <begin position="85"/>
        <end position="118"/>
    </location>
</feature>
<accession>A0A4U0TN98</accession>
<sequence length="251" mass="27847">MAAPRATQFIALRNLSKGSQQVRRLHMTGPAEFSPILTRERRVLNLPRDIAGLRAECRRRKIEATGGKQDLTSRINAHELSHSRAFSAAVQQTQRPTPPEQTPTASTQPVRHFNTSRELKSVKDTSTIDFAYLPSIEAVENDANAYVMRVPIIPDNYSPPRTGAHAPEVTEAVVMKPEISALSADAVFLPMADLSDDHAMHVDFHGMADTVANNLRRMKVPVEEQAGIMKQLWSEMVDDMFGGQGKKVVRV</sequence>
<evidence type="ECO:0008006" key="4">
    <source>
        <dbReference type="Google" id="ProtNLM"/>
    </source>
</evidence>
<protein>
    <recommendedName>
        <fullName evidence="4">SAP domain-containing protein</fullName>
    </recommendedName>
</protein>
<evidence type="ECO:0000256" key="1">
    <source>
        <dbReference type="SAM" id="MobiDB-lite"/>
    </source>
</evidence>
<name>A0A4U0TN98_9PEZI</name>
<dbReference type="EMBL" id="NAJL01000055">
    <property type="protein sequence ID" value="TKA23454.1"/>
    <property type="molecule type" value="Genomic_DNA"/>
</dbReference>
<dbReference type="AlphaFoldDB" id="A0A4U0TN98"/>
<evidence type="ECO:0000313" key="3">
    <source>
        <dbReference type="Proteomes" id="UP000308549"/>
    </source>
</evidence>